<accession>A0ABU0I8W7</accession>
<name>A0ABU0I8W7_9HYPH</name>
<evidence type="ECO:0000313" key="1">
    <source>
        <dbReference type="EMBL" id="MDQ0454680.1"/>
    </source>
</evidence>
<proteinExistence type="predicted"/>
<organism evidence="1 2">
    <name type="scientific">Rhizobium paknamense</name>
    <dbReference type="NCBI Taxonomy" id="1206817"/>
    <lineage>
        <taxon>Bacteria</taxon>
        <taxon>Pseudomonadati</taxon>
        <taxon>Pseudomonadota</taxon>
        <taxon>Alphaproteobacteria</taxon>
        <taxon>Hyphomicrobiales</taxon>
        <taxon>Rhizobiaceae</taxon>
        <taxon>Rhizobium/Agrobacterium group</taxon>
        <taxon>Rhizobium</taxon>
    </lineage>
</organism>
<dbReference type="RefSeq" id="WP_307156885.1">
    <property type="nucleotide sequence ID" value="NZ_JAUSWH010000002.1"/>
</dbReference>
<dbReference type="Proteomes" id="UP001235269">
    <property type="component" value="Unassembled WGS sequence"/>
</dbReference>
<sequence>MTLKKISIIGQIAEIEREIAQRQQQYPRLVREGKMREEERVMLMDRILAVRATLMFCRAHEADIRAFIAAKKAGVSA</sequence>
<dbReference type="EMBL" id="JAUSWH010000002">
    <property type="protein sequence ID" value="MDQ0454680.1"/>
    <property type="molecule type" value="Genomic_DNA"/>
</dbReference>
<comment type="caution">
    <text evidence="1">The sequence shown here is derived from an EMBL/GenBank/DDBJ whole genome shotgun (WGS) entry which is preliminary data.</text>
</comment>
<keyword evidence="2" id="KW-1185">Reference proteome</keyword>
<reference evidence="1 2" key="1">
    <citation type="submission" date="2023-07" db="EMBL/GenBank/DDBJ databases">
        <title>Genomic Encyclopedia of Type Strains, Phase IV (KMG-IV): sequencing the most valuable type-strain genomes for metagenomic binning, comparative biology and taxonomic classification.</title>
        <authorList>
            <person name="Goeker M."/>
        </authorList>
    </citation>
    <scope>NUCLEOTIDE SEQUENCE [LARGE SCALE GENOMIC DNA]</scope>
    <source>
        <strain evidence="1 2">DSM 100301</strain>
    </source>
</reference>
<protein>
    <submittedName>
        <fullName evidence="1">Uncharacterized protein</fullName>
    </submittedName>
</protein>
<gene>
    <name evidence="1" type="ORF">QO005_001007</name>
</gene>
<evidence type="ECO:0000313" key="2">
    <source>
        <dbReference type="Proteomes" id="UP001235269"/>
    </source>
</evidence>